<proteinExistence type="predicted"/>
<feature type="region of interest" description="Disordered" evidence="1">
    <location>
        <begin position="190"/>
        <end position="214"/>
    </location>
</feature>
<protein>
    <submittedName>
        <fullName evidence="2">BQ5605_C002g01142 protein</fullName>
    </submittedName>
</protein>
<dbReference type="EMBL" id="FQNC01000041">
    <property type="protein sequence ID" value="SGY30320.1"/>
    <property type="molecule type" value="Genomic_DNA"/>
</dbReference>
<evidence type="ECO:0000313" key="2">
    <source>
        <dbReference type="EMBL" id="SGY30320.1"/>
    </source>
</evidence>
<feature type="compositionally biased region" description="Basic and acidic residues" evidence="1">
    <location>
        <begin position="198"/>
        <end position="214"/>
    </location>
</feature>
<evidence type="ECO:0000313" key="3">
    <source>
        <dbReference type="Proteomes" id="UP000249464"/>
    </source>
</evidence>
<reference evidence="2 3" key="1">
    <citation type="submission" date="2016-11" db="EMBL/GenBank/DDBJ databases">
        <authorList>
            <person name="Jaros S."/>
            <person name="Januszkiewicz K."/>
            <person name="Wedrychowicz H."/>
        </authorList>
    </citation>
    <scope>NUCLEOTIDE SEQUENCE [LARGE SCALE GENOMIC DNA]</scope>
</reference>
<evidence type="ECO:0000256" key="1">
    <source>
        <dbReference type="SAM" id="MobiDB-lite"/>
    </source>
</evidence>
<keyword evidence="3" id="KW-1185">Reference proteome</keyword>
<sequence length="214" mass="23862">MFSDTSDSDPAHCSTSGRMVTSSSDVIAHLVITHRCFHHPNLATPILPPRNCAALSNTLAQQAQVEQTDVSALQDQIRQLVRVNEELRMGLQHEKMTSQHYEDTVSTLYDSLALPDRITYLTRRLCTESLHHSLRLSGQFFQTLQSIKAFNPSNVALDREQALATLAQEREAALGAEVETMLSMIEHKQNLKTSQGPSDEHSAHYAETDRPNLG</sequence>
<dbReference type="AlphaFoldDB" id="A0A2X0M1S6"/>
<gene>
    <name evidence="2" type="primary">BQ5605_C002g01142</name>
    <name evidence="2" type="ORF">BQ5605_C002G01142</name>
</gene>
<organism evidence="2 3">
    <name type="scientific">Microbotryum silenes-dioicae</name>
    <dbReference type="NCBI Taxonomy" id="796604"/>
    <lineage>
        <taxon>Eukaryota</taxon>
        <taxon>Fungi</taxon>
        <taxon>Dikarya</taxon>
        <taxon>Basidiomycota</taxon>
        <taxon>Pucciniomycotina</taxon>
        <taxon>Microbotryomycetes</taxon>
        <taxon>Microbotryales</taxon>
        <taxon>Microbotryaceae</taxon>
        <taxon>Microbotryum</taxon>
    </lineage>
</organism>
<dbReference type="Proteomes" id="UP000249464">
    <property type="component" value="Unassembled WGS sequence"/>
</dbReference>
<accession>A0A2X0M1S6</accession>
<name>A0A2X0M1S6_9BASI</name>